<keyword evidence="1" id="KW-1133">Transmembrane helix</keyword>
<reference evidence="2 3" key="1">
    <citation type="submission" date="2006-03" db="EMBL/GenBank/DDBJ databases">
        <title>Complete sequence of chromosome of Nitrobacter hamburgensis X14.</title>
        <authorList>
            <consortium name="US DOE Joint Genome Institute"/>
            <person name="Copeland A."/>
            <person name="Lucas S."/>
            <person name="Lapidus A."/>
            <person name="Barry K."/>
            <person name="Detter J.C."/>
            <person name="Glavina del Rio T."/>
            <person name="Hammon N."/>
            <person name="Israni S."/>
            <person name="Dalin E."/>
            <person name="Tice H."/>
            <person name="Pitluck S."/>
            <person name="Chain P."/>
            <person name="Malfatti S."/>
            <person name="Shin M."/>
            <person name="Vergez L."/>
            <person name="Schmutz J."/>
            <person name="Larimer F."/>
            <person name="Land M."/>
            <person name="Hauser L."/>
            <person name="Kyrpides N."/>
            <person name="Ivanova N."/>
            <person name="Ward B."/>
            <person name="Arp D."/>
            <person name="Klotz M."/>
            <person name="Stein L."/>
            <person name="O'Mullan G."/>
            <person name="Starkenburg S."/>
            <person name="Sayavedra L."/>
            <person name="Poret-Peterson A.T."/>
            <person name="Gentry M.E."/>
            <person name="Bruce D."/>
            <person name="Richardson P."/>
        </authorList>
    </citation>
    <scope>NUCLEOTIDE SEQUENCE [LARGE SCALE GENOMIC DNA]</scope>
    <source>
        <strain evidence="3">DSM 10229 / NCIMB 13809 / X14</strain>
    </source>
</reference>
<dbReference type="Pfam" id="PF06796">
    <property type="entry name" value="NapE"/>
    <property type="match status" value="1"/>
</dbReference>
<gene>
    <name evidence="2" type="ordered locus">Nham_0888</name>
</gene>
<dbReference type="InterPro" id="IPR004448">
    <property type="entry name" value="Nitrate_reductase_NapE"/>
</dbReference>
<keyword evidence="3" id="KW-1185">Reference proteome</keyword>
<dbReference type="InterPro" id="IPR010649">
    <property type="entry name" value="NapE_TorE"/>
</dbReference>
<dbReference type="STRING" id="323097.Nham_0888"/>
<organism evidence="2 3">
    <name type="scientific">Nitrobacter hamburgensis (strain DSM 10229 / NCIMB 13809 / X14)</name>
    <dbReference type="NCBI Taxonomy" id="323097"/>
    <lineage>
        <taxon>Bacteria</taxon>
        <taxon>Pseudomonadati</taxon>
        <taxon>Pseudomonadota</taxon>
        <taxon>Alphaproteobacteria</taxon>
        <taxon>Hyphomicrobiales</taxon>
        <taxon>Nitrobacteraceae</taxon>
        <taxon>Nitrobacter</taxon>
    </lineage>
</organism>
<evidence type="ECO:0000313" key="2">
    <source>
        <dbReference type="EMBL" id="ABE61751.1"/>
    </source>
</evidence>
<dbReference type="NCBIfam" id="TIGR02973">
    <property type="entry name" value="nitrate_rd_NapE"/>
    <property type="match status" value="1"/>
</dbReference>
<dbReference type="eggNOG" id="COG4459">
    <property type="taxonomic scope" value="Bacteria"/>
</dbReference>
<proteinExistence type="predicted"/>
<keyword evidence="1" id="KW-0812">Transmembrane</keyword>
<dbReference type="AlphaFoldDB" id="Q1QPU6"/>
<sequence length="74" mass="8015">MLDFEDLGRMVDTLDNNDAQPNNARETGRREELIVFAVIAAFVWPVIAVGVVGGYGFLVWMSQLILGPPGPPGT</sequence>
<dbReference type="Proteomes" id="UP000001953">
    <property type="component" value="Chromosome"/>
</dbReference>
<feature type="transmembrane region" description="Helical" evidence="1">
    <location>
        <begin position="33"/>
        <end position="58"/>
    </location>
</feature>
<dbReference type="HOGENOM" id="CLU_200276_0_1_5"/>
<dbReference type="KEGG" id="nha:Nham_0888"/>
<protein>
    <submittedName>
        <fullName evidence="2">Periplasmic nitrate reductase subunit NapE</fullName>
    </submittedName>
</protein>
<accession>Q1QPU6</accession>
<keyword evidence="1" id="KW-0472">Membrane</keyword>
<evidence type="ECO:0000313" key="3">
    <source>
        <dbReference type="Proteomes" id="UP000001953"/>
    </source>
</evidence>
<evidence type="ECO:0000256" key="1">
    <source>
        <dbReference type="SAM" id="Phobius"/>
    </source>
</evidence>
<name>Q1QPU6_NITHX</name>
<dbReference type="EMBL" id="CP000319">
    <property type="protein sequence ID" value="ABE61751.1"/>
    <property type="molecule type" value="Genomic_DNA"/>
</dbReference>